<organism evidence="1 2">
    <name type="scientific">Aporhodopirellula rubra</name>
    <dbReference type="NCBI Taxonomy" id="980271"/>
    <lineage>
        <taxon>Bacteria</taxon>
        <taxon>Pseudomonadati</taxon>
        <taxon>Planctomycetota</taxon>
        <taxon>Planctomycetia</taxon>
        <taxon>Pirellulales</taxon>
        <taxon>Pirellulaceae</taxon>
        <taxon>Aporhodopirellula</taxon>
    </lineage>
</organism>
<dbReference type="Proteomes" id="UP000536179">
    <property type="component" value="Unassembled WGS sequence"/>
</dbReference>
<gene>
    <name evidence="1" type="ORF">FHS27_001534</name>
</gene>
<dbReference type="AlphaFoldDB" id="A0A7W5DWI9"/>
<accession>A0A7W5DWI9</accession>
<dbReference type="EMBL" id="JACHXU010000004">
    <property type="protein sequence ID" value="MBB3205730.1"/>
    <property type="molecule type" value="Genomic_DNA"/>
</dbReference>
<name>A0A7W5DWI9_9BACT</name>
<evidence type="ECO:0000313" key="2">
    <source>
        <dbReference type="Proteomes" id="UP000536179"/>
    </source>
</evidence>
<proteinExistence type="predicted"/>
<reference evidence="1 2" key="1">
    <citation type="submission" date="2020-08" db="EMBL/GenBank/DDBJ databases">
        <title>Genomic Encyclopedia of Type Strains, Phase III (KMG-III): the genomes of soil and plant-associated and newly described type strains.</title>
        <authorList>
            <person name="Whitman W."/>
        </authorList>
    </citation>
    <scope>NUCLEOTIDE SEQUENCE [LARGE SCALE GENOMIC DNA]</scope>
    <source>
        <strain evidence="1 2">CECT 8075</strain>
    </source>
</reference>
<sequence>MIRPHDAKCRRLYANRRHGRSIQAIR</sequence>
<comment type="caution">
    <text evidence="1">The sequence shown here is derived from an EMBL/GenBank/DDBJ whole genome shotgun (WGS) entry which is preliminary data.</text>
</comment>
<evidence type="ECO:0000313" key="1">
    <source>
        <dbReference type="EMBL" id="MBB3205730.1"/>
    </source>
</evidence>
<keyword evidence="2" id="KW-1185">Reference proteome</keyword>
<protein>
    <submittedName>
        <fullName evidence="1">Uncharacterized protein</fullName>
    </submittedName>
</protein>